<dbReference type="SUPFAM" id="SSF50022">
    <property type="entry name" value="ISP domain"/>
    <property type="match status" value="1"/>
</dbReference>
<keyword evidence="2" id="KW-0479">Metal-binding</keyword>
<dbReference type="InterPro" id="IPR036922">
    <property type="entry name" value="Rieske_2Fe-2S_sf"/>
</dbReference>
<dbReference type="InterPro" id="IPR017941">
    <property type="entry name" value="Rieske_2Fe-2S"/>
</dbReference>
<accession>A0A0F9N202</accession>
<dbReference type="GO" id="GO:0046872">
    <property type="term" value="F:metal ion binding"/>
    <property type="evidence" value="ECO:0007669"/>
    <property type="project" value="UniProtKB-KW"/>
</dbReference>
<dbReference type="GO" id="GO:0016020">
    <property type="term" value="C:membrane"/>
    <property type="evidence" value="ECO:0007669"/>
    <property type="project" value="InterPro"/>
</dbReference>
<keyword evidence="1" id="KW-0001">2Fe-2S</keyword>
<evidence type="ECO:0000256" key="4">
    <source>
        <dbReference type="ARBA" id="ARBA00023014"/>
    </source>
</evidence>
<gene>
    <name evidence="8" type="ORF">LCGC14_1005160</name>
</gene>
<dbReference type="PROSITE" id="PS51296">
    <property type="entry name" value="RIESKE"/>
    <property type="match status" value="1"/>
</dbReference>
<dbReference type="GO" id="GO:0051537">
    <property type="term" value="F:2 iron, 2 sulfur cluster binding"/>
    <property type="evidence" value="ECO:0007669"/>
    <property type="project" value="UniProtKB-KW"/>
</dbReference>
<protein>
    <recommendedName>
        <fullName evidence="7">Rieske domain-containing protein</fullName>
    </recommendedName>
</protein>
<dbReference type="Pfam" id="PF00355">
    <property type="entry name" value="Rieske"/>
    <property type="match status" value="1"/>
</dbReference>
<reference evidence="8" key="1">
    <citation type="journal article" date="2015" name="Nature">
        <title>Complex archaea that bridge the gap between prokaryotes and eukaryotes.</title>
        <authorList>
            <person name="Spang A."/>
            <person name="Saw J.H."/>
            <person name="Jorgensen S.L."/>
            <person name="Zaremba-Niedzwiedzka K."/>
            <person name="Martijn J."/>
            <person name="Lind A.E."/>
            <person name="van Eijk R."/>
            <person name="Schleper C."/>
            <person name="Guy L."/>
            <person name="Ettema T.J."/>
        </authorList>
    </citation>
    <scope>NUCLEOTIDE SEQUENCE</scope>
</reference>
<feature type="domain" description="Rieske" evidence="7">
    <location>
        <begin position="1"/>
        <end position="92"/>
    </location>
</feature>
<evidence type="ECO:0000313" key="8">
    <source>
        <dbReference type="EMBL" id="KKN13565.1"/>
    </source>
</evidence>
<proteinExistence type="predicted"/>
<evidence type="ECO:0000256" key="1">
    <source>
        <dbReference type="ARBA" id="ARBA00022714"/>
    </source>
</evidence>
<dbReference type="InterPro" id="IPR005805">
    <property type="entry name" value="Rieske_Fe-S_prot_C"/>
</dbReference>
<dbReference type="AlphaFoldDB" id="A0A0F9N202"/>
<dbReference type="EMBL" id="LAZR01003910">
    <property type="protein sequence ID" value="KKN13565.1"/>
    <property type="molecule type" value="Genomic_DNA"/>
</dbReference>
<evidence type="ECO:0000256" key="3">
    <source>
        <dbReference type="ARBA" id="ARBA00023004"/>
    </source>
</evidence>
<dbReference type="Gene3D" id="2.102.10.10">
    <property type="entry name" value="Rieske [2Fe-2S] iron-sulphur domain"/>
    <property type="match status" value="1"/>
</dbReference>
<sequence length="94" mass="10395">MVNIKQISNGEGWVGEINGKKVAIYNDNGQLTVLENVCTHRRCKTGWNSAEKTWDCPCHGSRFNTDGSVLRGPAKEPLVKLDHDLEGETINVAE</sequence>
<keyword evidence="4" id="KW-0411">Iron-sulfur</keyword>
<comment type="cofactor">
    <cofactor evidence="6">
        <name>[2Fe-2S] cluster</name>
        <dbReference type="ChEBI" id="CHEBI:190135"/>
    </cofactor>
</comment>
<evidence type="ECO:0000256" key="2">
    <source>
        <dbReference type="ARBA" id="ARBA00022723"/>
    </source>
</evidence>
<dbReference type="PRINTS" id="PR00162">
    <property type="entry name" value="RIESKE"/>
</dbReference>
<evidence type="ECO:0000259" key="7">
    <source>
        <dbReference type="PROSITE" id="PS51296"/>
    </source>
</evidence>
<dbReference type="PANTHER" id="PTHR10134">
    <property type="entry name" value="CYTOCHROME B-C1 COMPLEX SUBUNIT RIESKE, MITOCHONDRIAL"/>
    <property type="match status" value="1"/>
</dbReference>
<organism evidence="8">
    <name type="scientific">marine sediment metagenome</name>
    <dbReference type="NCBI Taxonomy" id="412755"/>
    <lineage>
        <taxon>unclassified sequences</taxon>
        <taxon>metagenomes</taxon>
        <taxon>ecological metagenomes</taxon>
    </lineage>
</organism>
<dbReference type="InterPro" id="IPR014349">
    <property type="entry name" value="Rieske_Fe-S_prot"/>
</dbReference>
<keyword evidence="3" id="KW-0408">Iron</keyword>
<evidence type="ECO:0000256" key="5">
    <source>
        <dbReference type="ARBA" id="ARBA00023157"/>
    </source>
</evidence>
<name>A0A0F9N202_9ZZZZ</name>
<comment type="caution">
    <text evidence="8">The sequence shown here is derived from an EMBL/GenBank/DDBJ whole genome shotgun (WGS) entry which is preliminary data.</text>
</comment>
<keyword evidence="5" id="KW-1015">Disulfide bond</keyword>
<evidence type="ECO:0000256" key="6">
    <source>
        <dbReference type="ARBA" id="ARBA00034078"/>
    </source>
</evidence>